<reference evidence="8 9" key="1">
    <citation type="submission" date="2016-10" db="EMBL/GenBank/DDBJ databases">
        <title>Genome sequence of Streptomyces gilvigriseus MUSC 26.</title>
        <authorList>
            <person name="Lee L.-H."/>
            <person name="Ser H.-L."/>
        </authorList>
    </citation>
    <scope>NUCLEOTIDE SEQUENCE [LARGE SCALE GENOMIC DNA]</scope>
    <source>
        <strain evidence="8 9">MUSC 26</strain>
    </source>
</reference>
<comment type="similarity">
    <text evidence="1">Belongs to the ATP-dependent AMP-binding enzyme family.</text>
</comment>
<evidence type="ECO:0000313" key="8">
    <source>
        <dbReference type="EMBL" id="OIV35614.1"/>
    </source>
</evidence>
<dbReference type="AlphaFoldDB" id="A0A1J7BAH4"/>
<evidence type="ECO:0000256" key="3">
    <source>
        <dbReference type="ARBA" id="ARBA00022832"/>
    </source>
</evidence>
<name>A0A1J7BAH4_9ACTN</name>
<keyword evidence="2 8" id="KW-0436">Ligase</keyword>
<dbReference type="Pfam" id="PF00501">
    <property type="entry name" value="AMP-binding"/>
    <property type="match status" value="1"/>
</dbReference>
<dbReference type="GO" id="GO:0004467">
    <property type="term" value="F:long-chain fatty acid-CoA ligase activity"/>
    <property type="evidence" value="ECO:0007669"/>
    <property type="project" value="UniProtKB-EC"/>
</dbReference>
<dbReference type="GO" id="GO:0016020">
    <property type="term" value="C:membrane"/>
    <property type="evidence" value="ECO:0007669"/>
    <property type="project" value="TreeGrafter"/>
</dbReference>
<proteinExistence type="inferred from homology"/>
<organism evidence="8 9">
    <name type="scientific">Mangrovactinospora gilvigrisea</name>
    <dbReference type="NCBI Taxonomy" id="1428644"/>
    <lineage>
        <taxon>Bacteria</taxon>
        <taxon>Bacillati</taxon>
        <taxon>Actinomycetota</taxon>
        <taxon>Actinomycetes</taxon>
        <taxon>Kitasatosporales</taxon>
        <taxon>Streptomycetaceae</taxon>
        <taxon>Mangrovactinospora</taxon>
    </lineage>
</organism>
<dbReference type="PROSITE" id="PS00455">
    <property type="entry name" value="AMP_BINDING"/>
    <property type="match status" value="1"/>
</dbReference>
<dbReference type="InterPro" id="IPR020845">
    <property type="entry name" value="AMP-binding_CS"/>
</dbReference>
<dbReference type="CDD" id="cd05907">
    <property type="entry name" value="VL_LC_FACS_like"/>
    <property type="match status" value="1"/>
</dbReference>
<dbReference type="Pfam" id="PF23562">
    <property type="entry name" value="AMP-binding_C_3"/>
    <property type="match status" value="1"/>
</dbReference>
<keyword evidence="4" id="KW-0443">Lipid metabolism</keyword>
<accession>A0A1J7BAH4</accession>
<evidence type="ECO:0000256" key="2">
    <source>
        <dbReference type="ARBA" id="ARBA00022598"/>
    </source>
</evidence>
<dbReference type="OrthoDB" id="5240489at2"/>
<comment type="caution">
    <text evidence="8">The sequence shown here is derived from an EMBL/GenBank/DDBJ whole genome shotgun (WGS) entry which is preliminary data.</text>
</comment>
<protein>
    <recommendedName>
        <fullName evidence="6">Acyl-CoA synthetase</fullName>
    </recommendedName>
</protein>
<comment type="catalytic activity">
    <reaction evidence="5">
        <text>a long-chain fatty acid + ATP + CoA = a long-chain fatty acyl-CoA + AMP + diphosphate</text>
        <dbReference type="Rhea" id="RHEA:15421"/>
        <dbReference type="ChEBI" id="CHEBI:30616"/>
        <dbReference type="ChEBI" id="CHEBI:33019"/>
        <dbReference type="ChEBI" id="CHEBI:57287"/>
        <dbReference type="ChEBI" id="CHEBI:57560"/>
        <dbReference type="ChEBI" id="CHEBI:83139"/>
        <dbReference type="ChEBI" id="CHEBI:456215"/>
        <dbReference type="EC" id="6.2.1.3"/>
    </reaction>
    <physiologicalReaction direction="left-to-right" evidence="5">
        <dbReference type="Rhea" id="RHEA:15422"/>
    </physiologicalReaction>
</comment>
<dbReference type="PANTHER" id="PTHR43272">
    <property type="entry name" value="LONG-CHAIN-FATTY-ACID--COA LIGASE"/>
    <property type="match status" value="1"/>
</dbReference>
<evidence type="ECO:0000256" key="4">
    <source>
        <dbReference type="ARBA" id="ARBA00023098"/>
    </source>
</evidence>
<keyword evidence="3" id="KW-0276">Fatty acid metabolism</keyword>
<dbReference type="InterPro" id="IPR045851">
    <property type="entry name" value="AMP-bd_C_sf"/>
</dbReference>
<dbReference type="PANTHER" id="PTHR43272:SF32">
    <property type="entry name" value="AMP-DEPENDENT SYNTHETASE_LIGASE DOMAIN-CONTAINING PROTEIN"/>
    <property type="match status" value="1"/>
</dbReference>
<dbReference type="InterPro" id="IPR042099">
    <property type="entry name" value="ANL_N_sf"/>
</dbReference>
<evidence type="ECO:0000256" key="6">
    <source>
        <dbReference type="ARBA" id="ARBA00032875"/>
    </source>
</evidence>
<dbReference type="Gene3D" id="3.30.300.30">
    <property type="match status" value="1"/>
</dbReference>
<dbReference type="EMBL" id="MLCF01000142">
    <property type="protein sequence ID" value="OIV35614.1"/>
    <property type="molecule type" value="Genomic_DNA"/>
</dbReference>
<evidence type="ECO:0000256" key="1">
    <source>
        <dbReference type="ARBA" id="ARBA00006432"/>
    </source>
</evidence>
<evidence type="ECO:0000259" key="7">
    <source>
        <dbReference type="Pfam" id="PF00501"/>
    </source>
</evidence>
<evidence type="ECO:0000313" key="9">
    <source>
        <dbReference type="Proteomes" id="UP000243342"/>
    </source>
</evidence>
<dbReference type="STRING" id="1428644.BIV57_20655"/>
<dbReference type="Gene3D" id="3.40.50.12780">
    <property type="entry name" value="N-terminal domain of ligase-like"/>
    <property type="match status" value="1"/>
</dbReference>
<dbReference type="SUPFAM" id="SSF56801">
    <property type="entry name" value="Acetyl-CoA synthetase-like"/>
    <property type="match status" value="1"/>
</dbReference>
<keyword evidence="9" id="KW-1185">Reference proteome</keyword>
<dbReference type="RefSeq" id="WP_071658430.1">
    <property type="nucleotide sequence ID" value="NZ_MLCF01000142.1"/>
</dbReference>
<feature type="domain" description="AMP-dependent synthetase/ligase" evidence="7">
    <location>
        <begin position="23"/>
        <end position="426"/>
    </location>
</feature>
<evidence type="ECO:0000256" key="5">
    <source>
        <dbReference type="ARBA" id="ARBA00024484"/>
    </source>
</evidence>
<gene>
    <name evidence="8" type="ORF">BIV57_20655</name>
</gene>
<dbReference type="InterPro" id="IPR000873">
    <property type="entry name" value="AMP-dep_synth/lig_dom"/>
</dbReference>
<sequence length="606" mass="64867">MREFSLPPVYTVPDGGNLTDAIRTNAERTPDRAVAARLRPDGQWQDVTAAAFLAEVLAAAKGLMASGVEPGDRVGLMSRTRYEWTLLDYAIWCAGAVTVPVYETSSAEQVAWILGDSGAAICLVETAAHRAVVEEVRERLPRLGRVAAIDEGAVAELAAAGELAGTTDAAVLERASLAGPDTLATIVYTSGTTGRPKGCELTHGNFLAELGTVIEVAGPLFAPGGSLLLFLPLAHVLGRILQIACMMDGLKLGHCPDAKELQAQLATFRPTLVIGVPRVFEKVYYGARAKAEAEGKGRIFRAAADTAIAFSRARDDDRGPGLGLRLRHKLFDKLVFGRLREAMGGRVRHAISGGAPLAEELAHFFRGAGVTILEGYGLTETCAAIVLNPVDAPKLGTVGRVLPCARIRIAEDGEILLAGENVFRGYRGNPEATAEALADGWFRTGDLGRLDEDGYLSVTGRKKELIVTAGGKNVAPAVIEDRVRAHPLIAECMVVGDQRPFVAALVTLDREYLATWRTAHRKPAQAEVSDLVRDPELLAEVQAAVDDGNKAVSRAEAVKKFRVLTAEWTEESGHLTPSLKLRRAVVAREFAAEIEELYRAAPAARR</sequence>
<dbReference type="Proteomes" id="UP000243342">
    <property type="component" value="Unassembled WGS sequence"/>
</dbReference>